<feature type="domain" description="Lnb N-terminal periplasmic" evidence="3">
    <location>
        <begin position="27"/>
        <end position="162"/>
    </location>
</feature>
<evidence type="ECO:0000313" key="6">
    <source>
        <dbReference type="Proteomes" id="UP000308149"/>
    </source>
</evidence>
<feature type="transmembrane region" description="Helical" evidence="1">
    <location>
        <begin position="319"/>
        <end position="337"/>
    </location>
</feature>
<keyword evidence="2" id="KW-0732">Signal</keyword>
<dbReference type="InterPro" id="IPR025178">
    <property type="entry name" value="Lnb_N"/>
</dbReference>
<keyword evidence="1" id="KW-1133">Transmembrane helix</keyword>
<organism evidence="5 6">
    <name type="scientific">Thermomonas aquatica</name>
    <dbReference type="NCBI Taxonomy" id="2202149"/>
    <lineage>
        <taxon>Bacteria</taxon>
        <taxon>Pseudomonadati</taxon>
        <taxon>Pseudomonadota</taxon>
        <taxon>Gammaproteobacteria</taxon>
        <taxon>Lysobacterales</taxon>
        <taxon>Lysobacteraceae</taxon>
        <taxon>Thermomonas</taxon>
    </lineage>
</organism>
<protein>
    <submittedName>
        <fullName evidence="5">DUF4105 domain-containing protein</fullName>
    </submittedName>
</protein>
<feature type="transmembrane region" description="Helical" evidence="1">
    <location>
        <begin position="349"/>
        <end position="368"/>
    </location>
</feature>
<sequence>MRTTDALRLAIAFLLALAAGFAHAQPAPAEVRIGVVTMGPGEIFWERFGHDAIVVDDPARGEPVSYNFGFFDMAEDGFIGRFVRGEMQYMLVALPLEQDMQYYRDVGRGATLQWLALDPAQARQLAGELAENAKPENARYRYDYYTDNCATRVRDALDRALGGALRAQLSGRSVGDSYRSESLRLASPAPWMWLGFDLALGPYGDRPLSRWEQGFLPRRLADDLRELKLADGRPLVVAEQRLLPQRQAAEPGEQPRRLWPWLLAGLALAASLLASARRAPRATAAFAFGFWLACGILGLVLAFAWGFTEHRALWANRNLLLLDPLCLLLLPGAWALLRGRDPSARFRASLLVVAAIAASALLPLWLQVQAQRNGNWLALLLPIHAALAWAWAGRKA</sequence>
<reference evidence="5 6" key="1">
    <citation type="submission" date="2019-06" db="EMBL/GenBank/DDBJ databases">
        <title>Thermomonas aquatica sp. nov., isolated from an industrial wastewater treatment plant.</title>
        <authorList>
            <person name="Jeon J.H."/>
            <person name="Park D.-S."/>
        </authorList>
    </citation>
    <scope>NUCLEOTIDE SEQUENCE [LARGE SCALE GENOMIC DNA]</scope>
    <source>
        <strain evidence="5 6">SY21</strain>
    </source>
</reference>
<proteinExistence type="predicted"/>
<evidence type="ECO:0000259" key="4">
    <source>
        <dbReference type="Pfam" id="PF25221"/>
    </source>
</evidence>
<dbReference type="Pfam" id="PF25221">
    <property type="entry name" value="5TMH_Lnb"/>
    <property type="match status" value="1"/>
</dbReference>
<keyword evidence="6" id="KW-1185">Reference proteome</keyword>
<dbReference type="Proteomes" id="UP000308149">
    <property type="component" value="Chromosome"/>
</dbReference>
<keyword evidence="1" id="KW-0812">Transmembrane</keyword>
<dbReference type="RefSeq" id="WP_139717161.1">
    <property type="nucleotide sequence ID" value="NZ_CP040871.1"/>
</dbReference>
<feature type="transmembrane region" description="Helical" evidence="1">
    <location>
        <begin position="288"/>
        <end position="307"/>
    </location>
</feature>
<feature type="domain" description="Lnb-like transmembrane" evidence="4">
    <location>
        <begin position="261"/>
        <end position="384"/>
    </location>
</feature>
<feature type="signal peptide" evidence="2">
    <location>
        <begin position="1"/>
        <end position="24"/>
    </location>
</feature>
<evidence type="ECO:0000256" key="1">
    <source>
        <dbReference type="SAM" id="Phobius"/>
    </source>
</evidence>
<dbReference type="KEGG" id="thes:FHQ07_12445"/>
<feature type="transmembrane region" description="Helical" evidence="1">
    <location>
        <begin position="258"/>
        <end position="276"/>
    </location>
</feature>
<dbReference type="InterPro" id="IPR057436">
    <property type="entry name" value="5TMH_Lnb"/>
</dbReference>
<feature type="transmembrane region" description="Helical" evidence="1">
    <location>
        <begin position="374"/>
        <end position="392"/>
    </location>
</feature>
<evidence type="ECO:0000259" key="3">
    <source>
        <dbReference type="Pfam" id="PF13387"/>
    </source>
</evidence>
<accession>A0A5B7ZSX5</accession>
<dbReference type="OrthoDB" id="319167at2"/>
<name>A0A5B7ZSX5_9GAMM</name>
<dbReference type="Pfam" id="PF13387">
    <property type="entry name" value="Lnb_N"/>
    <property type="match status" value="1"/>
</dbReference>
<gene>
    <name evidence="5" type="ORF">FHQ07_12445</name>
</gene>
<evidence type="ECO:0000256" key="2">
    <source>
        <dbReference type="SAM" id="SignalP"/>
    </source>
</evidence>
<dbReference type="AlphaFoldDB" id="A0A5B7ZSX5"/>
<feature type="chain" id="PRO_5022759793" evidence="2">
    <location>
        <begin position="25"/>
        <end position="396"/>
    </location>
</feature>
<keyword evidence="1" id="KW-0472">Membrane</keyword>
<dbReference type="EMBL" id="CP040871">
    <property type="protein sequence ID" value="QDA58060.1"/>
    <property type="molecule type" value="Genomic_DNA"/>
</dbReference>
<evidence type="ECO:0000313" key="5">
    <source>
        <dbReference type="EMBL" id="QDA58060.1"/>
    </source>
</evidence>